<dbReference type="Pfam" id="PF00400">
    <property type="entry name" value="WD40"/>
    <property type="match status" value="4"/>
</dbReference>
<feature type="region of interest" description="Disordered" evidence="6">
    <location>
        <begin position="1"/>
        <end position="109"/>
    </location>
</feature>
<evidence type="ECO:0000313" key="8">
    <source>
        <dbReference type="Proteomes" id="UP001209878"/>
    </source>
</evidence>
<keyword evidence="8" id="KW-1185">Reference proteome</keyword>
<dbReference type="GO" id="GO:0005634">
    <property type="term" value="C:nucleus"/>
    <property type="evidence" value="ECO:0007669"/>
    <property type="project" value="TreeGrafter"/>
</dbReference>
<dbReference type="InterPro" id="IPR051858">
    <property type="entry name" value="WD_repeat_GAD-1"/>
</dbReference>
<dbReference type="Proteomes" id="UP001209878">
    <property type="component" value="Unassembled WGS sequence"/>
</dbReference>
<dbReference type="InterPro" id="IPR036322">
    <property type="entry name" value="WD40_repeat_dom_sf"/>
</dbReference>
<feature type="compositionally biased region" description="Acidic residues" evidence="6">
    <location>
        <begin position="87"/>
        <end position="98"/>
    </location>
</feature>
<feature type="repeat" description="WD" evidence="5">
    <location>
        <begin position="308"/>
        <end position="342"/>
    </location>
</feature>
<dbReference type="PRINTS" id="PR00320">
    <property type="entry name" value="GPROTEINBRPT"/>
</dbReference>
<dbReference type="Gene3D" id="2.130.10.10">
    <property type="entry name" value="YVTN repeat-like/Quinoprotein amine dehydrogenase"/>
    <property type="match status" value="3"/>
</dbReference>
<protein>
    <recommendedName>
        <fullName evidence="4">WD repeat-containing protein 70</fullName>
    </recommendedName>
</protein>
<evidence type="ECO:0000313" key="7">
    <source>
        <dbReference type="EMBL" id="KAK2177011.1"/>
    </source>
</evidence>
<dbReference type="PROSITE" id="PS50294">
    <property type="entry name" value="WD_REPEATS_REGION"/>
    <property type="match status" value="2"/>
</dbReference>
<evidence type="ECO:0000256" key="3">
    <source>
        <dbReference type="ARBA" id="ARBA00038343"/>
    </source>
</evidence>
<sequence length="563" mass="62392">MAMFEETKKTAVERSQQKLSQVETGDDDDGEAGSSLMGRVHGDDSSSDSIGPPIPQTSQRKLADEEEEDEDVIGPMPPPPAKKAGGDDDDDSEDEEEGPASQIPSSHEVLLSHGSRVVSALALDPSGARLVSGGYDYDVKFWDFAGMDTSLQSFRTLRPCECHQIRCLEYSPTGDMILVVAGNAQAKIIDRDGFEVMECIKGDQYIHDMANTKGHTAMLNAGCWHPKEREEFITCSNDCTVRVWNVKKPKKHKSLVRTKSKQGHKTVVSTCTYSRDGHYVTMACQDGSIQMWDRRKLFVNPAMMNRTAHMNGTDTSCLCYSYDGRTLASRGGDDTLKLWDLRQFKSPLCVAENLTNYFPMTDCVFSPSDQLVVTGVSVKKGEGSGQIIFFDRNTLQRVSSVDASDDSSVVRCLWHPKTNQLAVGLADGNVKILYDPDKSHRGAKLCVVKAKRKVQHVEMMISKNIITPYALPMFRVDRPSSTRKQEEKARKDPVQSHRPELPVSGPGAGGRLRAKGATLSQYVLQQLVVKNPDERDKDPRAAILRHAAEASENPYWVTPAYKK</sequence>
<dbReference type="InterPro" id="IPR001680">
    <property type="entry name" value="WD40_rpt"/>
</dbReference>
<feature type="repeat" description="WD" evidence="5">
    <location>
        <begin position="261"/>
        <end position="293"/>
    </location>
</feature>
<evidence type="ECO:0000256" key="5">
    <source>
        <dbReference type="PROSITE-ProRule" id="PRU00221"/>
    </source>
</evidence>
<proteinExistence type="inferred from homology"/>
<reference evidence="7" key="1">
    <citation type="journal article" date="2023" name="Mol. Biol. Evol.">
        <title>Third-Generation Sequencing Reveals the Adaptive Role of the Epigenome in Three Deep-Sea Polychaetes.</title>
        <authorList>
            <person name="Perez M."/>
            <person name="Aroh O."/>
            <person name="Sun Y."/>
            <person name="Lan Y."/>
            <person name="Juniper S.K."/>
            <person name="Young C.R."/>
            <person name="Angers B."/>
            <person name="Qian P.Y."/>
        </authorList>
    </citation>
    <scope>NUCLEOTIDE SEQUENCE</scope>
    <source>
        <strain evidence="7">R07B-5</strain>
    </source>
</reference>
<evidence type="ECO:0000256" key="2">
    <source>
        <dbReference type="ARBA" id="ARBA00022737"/>
    </source>
</evidence>
<keyword evidence="1 5" id="KW-0853">WD repeat</keyword>
<feature type="compositionally biased region" description="Basic and acidic residues" evidence="6">
    <location>
        <begin position="1"/>
        <end position="16"/>
    </location>
</feature>
<feature type="compositionally biased region" description="Basic and acidic residues" evidence="6">
    <location>
        <begin position="478"/>
        <end position="500"/>
    </location>
</feature>
<dbReference type="InterPro" id="IPR020472">
    <property type="entry name" value="WD40_PAC1"/>
</dbReference>
<dbReference type="SUPFAM" id="SSF50978">
    <property type="entry name" value="WD40 repeat-like"/>
    <property type="match status" value="1"/>
</dbReference>
<dbReference type="FunFam" id="2.130.10.10:FF:001038">
    <property type="entry name" value="WD repeat domain 70"/>
    <property type="match status" value="1"/>
</dbReference>
<dbReference type="PANTHER" id="PTHR16017">
    <property type="entry name" value="GASTRULATION DEFECTIVE PROTEIN 1-RELATED"/>
    <property type="match status" value="1"/>
</dbReference>
<dbReference type="PANTHER" id="PTHR16017:SF0">
    <property type="entry name" value="WD REPEAT-CONTAINING PROTEIN 70"/>
    <property type="match status" value="1"/>
</dbReference>
<name>A0AAD9NQN1_RIDPI</name>
<comment type="similarity">
    <text evidence="3">Belongs to the WD repeat GAD-1 family.</text>
</comment>
<evidence type="ECO:0000256" key="4">
    <source>
        <dbReference type="ARBA" id="ARBA00040943"/>
    </source>
</evidence>
<organism evidence="7 8">
    <name type="scientific">Ridgeia piscesae</name>
    <name type="common">Tubeworm</name>
    <dbReference type="NCBI Taxonomy" id="27915"/>
    <lineage>
        <taxon>Eukaryota</taxon>
        <taxon>Metazoa</taxon>
        <taxon>Spiralia</taxon>
        <taxon>Lophotrochozoa</taxon>
        <taxon>Annelida</taxon>
        <taxon>Polychaeta</taxon>
        <taxon>Sedentaria</taxon>
        <taxon>Canalipalpata</taxon>
        <taxon>Sabellida</taxon>
        <taxon>Siboglinidae</taxon>
        <taxon>Ridgeia</taxon>
    </lineage>
</organism>
<evidence type="ECO:0000256" key="6">
    <source>
        <dbReference type="SAM" id="MobiDB-lite"/>
    </source>
</evidence>
<comment type="caution">
    <text evidence="7">The sequence shown here is derived from an EMBL/GenBank/DDBJ whole genome shotgun (WGS) entry which is preliminary data.</text>
</comment>
<dbReference type="SMART" id="SM00320">
    <property type="entry name" value="WD40"/>
    <property type="match status" value="6"/>
</dbReference>
<evidence type="ECO:0000256" key="1">
    <source>
        <dbReference type="ARBA" id="ARBA00022574"/>
    </source>
</evidence>
<feature type="repeat" description="WD" evidence="5">
    <location>
        <begin position="212"/>
        <end position="254"/>
    </location>
</feature>
<dbReference type="FunFam" id="2.130.10.10:FF:000294">
    <property type="entry name" value="WD repeat-containing protein 70"/>
    <property type="match status" value="1"/>
</dbReference>
<dbReference type="InterPro" id="IPR015943">
    <property type="entry name" value="WD40/YVTN_repeat-like_dom_sf"/>
</dbReference>
<dbReference type="GO" id="GO:0035861">
    <property type="term" value="C:site of double-strand break"/>
    <property type="evidence" value="ECO:0007669"/>
    <property type="project" value="TreeGrafter"/>
</dbReference>
<feature type="region of interest" description="Disordered" evidence="6">
    <location>
        <begin position="478"/>
        <end position="512"/>
    </location>
</feature>
<feature type="repeat" description="WD" evidence="5">
    <location>
        <begin position="111"/>
        <end position="143"/>
    </location>
</feature>
<dbReference type="AlphaFoldDB" id="A0AAD9NQN1"/>
<dbReference type="PROSITE" id="PS50082">
    <property type="entry name" value="WD_REPEATS_2"/>
    <property type="match status" value="4"/>
</dbReference>
<accession>A0AAD9NQN1</accession>
<dbReference type="EMBL" id="JAODUO010000624">
    <property type="protein sequence ID" value="KAK2177011.1"/>
    <property type="molecule type" value="Genomic_DNA"/>
</dbReference>
<gene>
    <name evidence="7" type="ORF">NP493_624g01057</name>
</gene>
<keyword evidence="2" id="KW-0677">Repeat</keyword>